<dbReference type="Pfam" id="PF16487">
    <property type="entry name" value="ArgoMid"/>
    <property type="match status" value="1"/>
</dbReference>
<proteinExistence type="inferred from homology"/>
<name>A0AAE8N2J1_9PEZI</name>
<keyword evidence="6" id="KW-1185">Reference proteome</keyword>
<dbReference type="EMBL" id="ONZQ02000012">
    <property type="protein sequence ID" value="SPO05231.1"/>
    <property type="molecule type" value="Genomic_DNA"/>
</dbReference>
<evidence type="ECO:0000313" key="6">
    <source>
        <dbReference type="Proteomes" id="UP001187682"/>
    </source>
</evidence>
<dbReference type="PROSITE" id="PS50821">
    <property type="entry name" value="PAZ"/>
    <property type="match status" value="1"/>
</dbReference>
<dbReference type="Proteomes" id="UP001187682">
    <property type="component" value="Unassembled WGS sequence"/>
</dbReference>
<dbReference type="PROSITE" id="PS50822">
    <property type="entry name" value="PIWI"/>
    <property type="match status" value="1"/>
</dbReference>
<organism evidence="5 6">
    <name type="scientific">Cephalotrichum gorgonifer</name>
    <dbReference type="NCBI Taxonomy" id="2041049"/>
    <lineage>
        <taxon>Eukaryota</taxon>
        <taxon>Fungi</taxon>
        <taxon>Dikarya</taxon>
        <taxon>Ascomycota</taxon>
        <taxon>Pezizomycotina</taxon>
        <taxon>Sordariomycetes</taxon>
        <taxon>Hypocreomycetidae</taxon>
        <taxon>Microascales</taxon>
        <taxon>Microascaceae</taxon>
        <taxon>Cephalotrichum</taxon>
    </lineage>
</organism>
<feature type="domain" description="Piwi" evidence="4">
    <location>
        <begin position="612"/>
        <end position="913"/>
    </location>
</feature>
<dbReference type="CDD" id="cd04657">
    <property type="entry name" value="Piwi_ago-like"/>
    <property type="match status" value="1"/>
</dbReference>
<dbReference type="Pfam" id="PF16488">
    <property type="entry name" value="ArgoL2"/>
    <property type="match status" value="1"/>
</dbReference>
<dbReference type="InterPro" id="IPR032474">
    <property type="entry name" value="Argonaute_N"/>
</dbReference>
<dbReference type="InterPro" id="IPR003100">
    <property type="entry name" value="PAZ_dom"/>
</dbReference>
<dbReference type="Pfam" id="PF08699">
    <property type="entry name" value="ArgoL1"/>
    <property type="match status" value="1"/>
</dbReference>
<dbReference type="Gene3D" id="3.40.50.2300">
    <property type="match status" value="1"/>
</dbReference>
<dbReference type="Pfam" id="PF02171">
    <property type="entry name" value="Piwi"/>
    <property type="match status" value="1"/>
</dbReference>
<dbReference type="InterPro" id="IPR032472">
    <property type="entry name" value="ArgoL2"/>
</dbReference>
<evidence type="ECO:0000256" key="1">
    <source>
        <dbReference type="RuleBase" id="RU361178"/>
    </source>
</evidence>
<dbReference type="Gene3D" id="2.170.260.10">
    <property type="entry name" value="paz domain"/>
    <property type="match status" value="1"/>
</dbReference>
<comment type="similarity">
    <text evidence="1">Belongs to the argonaute family.</text>
</comment>
<accession>A0AAE8N2J1</accession>
<dbReference type="Gene3D" id="3.30.420.10">
    <property type="entry name" value="Ribonuclease H-like superfamily/Ribonuclease H"/>
    <property type="match status" value="1"/>
</dbReference>
<evidence type="ECO:0000259" key="3">
    <source>
        <dbReference type="PROSITE" id="PS50821"/>
    </source>
</evidence>
<evidence type="ECO:0000313" key="5">
    <source>
        <dbReference type="EMBL" id="SPO05231.1"/>
    </source>
</evidence>
<dbReference type="InterPro" id="IPR045246">
    <property type="entry name" value="Piwi_ago-like"/>
</dbReference>
<dbReference type="InterPro" id="IPR014811">
    <property type="entry name" value="ArgoL1"/>
</dbReference>
<dbReference type="InterPro" id="IPR036397">
    <property type="entry name" value="RNaseH_sf"/>
</dbReference>
<feature type="compositionally biased region" description="Low complexity" evidence="2">
    <location>
        <begin position="8"/>
        <end position="26"/>
    </location>
</feature>
<dbReference type="SMART" id="SM00949">
    <property type="entry name" value="PAZ"/>
    <property type="match status" value="1"/>
</dbReference>
<protein>
    <submittedName>
        <fullName evidence="5">Related to argonaute like post-transcriptional gene silencing protein QDE-2</fullName>
    </submittedName>
</protein>
<dbReference type="PANTHER" id="PTHR22891">
    <property type="entry name" value="EUKARYOTIC TRANSLATION INITIATION FACTOR 2C"/>
    <property type="match status" value="1"/>
</dbReference>
<dbReference type="SUPFAM" id="SSF101690">
    <property type="entry name" value="PAZ domain"/>
    <property type="match status" value="1"/>
</dbReference>
<dbReference type="SMART" id="SM00950">
    <property type="entry name" value="Piwi"/>
    <property type="match status" value="1"/>
</dbReference>
<dbReference type="InterPro" id="IPR036085">
    <property type="entry name" value="PAZ_dom_sf"/>
</dbReference>
<feature type="region of interest" description="Disordered" evidence="2">
    <location>
        <begin position="1"/>
        <end position="97"/>
    </location>
</feature>
<feature type="compositionally biased region" description="Polar residues" evidence="2">
    <location>
        <begin position="29"/>
        <end position="38"/>
    </location>
</feature>
<dbReference type="AlphaFoldDB" id="A0AAE8N2J1"/>
<dbReference type="SMART" id="SM01163">
    <property type="entry name" value="DUF1785"/>
    <property type="match status" value="1"/>
</dbReference>
<dbReference type="InterPro" id="IPR012337">
    <property type="entry name" value="RNaseH-like_sf"/>
</dbReference>
<dbReference type="InterPro" id="IPR032473">
    <property type="entry name" value="Argonaute_Mid_dom"/>
</dbReference>
<sequence>MSHHGRSPGHSPSHSQSSRPSSRGHPASGAQTSPTRSRAGSAAGSLGPPPNPFGKGMGYDPAKPEVEEEPQANRRLELPPEAYMMNPLDGRFTKRPGYNTSGKEIKIEVNQYAVVKRKPDFKVFQYDITVTPLPKLAGSICKKVWNNPKVQQLLKDTGAQMFLYDNNKLAWSTKLVQKGELRCKVDLDEGRPNNRGTNEFFFRMKHTTTIEFTPLLAYLQGKIGWSNAILECMNFLDHLVRQRPSETLVPIRRNFYPPNAQYQRLDEIVEVSIGAYMAMKISNVQPFGLALNVDVAHTAMWVGGQTLHDLATRYLESVDPRCRPADIMRALSPEQRGNTWVPSESFMHLKRLQKLRFTCPHQKNKKVYQVARWLHLPELGDKISSSRHVTFDINGQKQTVYDYFEKKYNIRLRYPQFPLIETTKKGTYIPMELCFVEHNQRYPFKLSPNQTKEMIRIAVSRPAVRKKKIQQQAAALEFGPSNKYLEHFGLRFSPNFTVTNARLLKNPVIQFAESGKIDPGATGRWDLRNKKFLVPNNRPLKNWAFIILERSVDLNQLQQFGKNFMGIFRGHGGVIQKQPEYYDMSQQLNVADSLKHCHVDMLRKGNGEPPDLFICVLKVKGSNNYERLKKSADCRFAVLTQCVAAVHVTKNQGQYHSNLSMKINAKLGGTTSRILTNQPHFKALTMVLGVDVSHASPGINAPSMASMVMSMDPYASRYLAAVETNNYRREMLTSANIYIFFKRLMPAWRAALKARPEHVIYFRDGVSEGQFSMVVESEVADMKRVMREDWGMEPKFTVIVATKRHHVRFFPKEGDRASADKNGNPLPGTLVERDVTHPHHWDMYLCSHVAIQGTARPVHYHVLVDEVGWKPEELQRLIYEQCYTYMRSTTPVSLHPAVYYAHLSGARARTHEDLPSSSGPRSGPMAHHLAITRGVTGEGMSGPRKGTSSPPLLLFGADKDEAHQKNSAYIQNTMWWI</sequence>
<dbReference type="SUPFAM" id="SSF53098">
    <property type="entry name" value="Ribonuclease H-like"/>
    <property type="match status" value="1"/>
</dbReference>
<evidence type="ECO:0000256" key="2">
    <source>
        <dbReference type="SAM" id="MobiDB-lite"/>
    </source>
</evidence>
<comment type="caution">
    <text evidence="5">The sequence shown here is derived from an EMBL/GenBank/DDBJ whole genome shotgun (WGS) entry which is preliminary data.</text>
</comment>
<gene>
    <name evidence="5" type="ORF">DNG_07918</name>
</gene>
<dbReference type="Pfam" id="PF16486">
    <property type="entry name" value="ArgoN"/>
    <property type="match status" value="1"/>
</dbReference>
<dbReference type="GO" id="GO:0003723">
    <property type="term" value="F:RNA binding"/>
    <property type="evidence" value="ECO:0007669"/>
    <property type="project" value="InterPro"/>
</dbReference>
<dbReference type="CDD" id="cd02846">
    <property type="entry name" value="PAZ_argonaute_like"/>
    <property type="match status" value="1"/>
</dbReference>
<reference evidence="5" key="1">
    <citation type="submission" date="2018-03" db="EMBL/GenBank/DDBJ databases">
        <authorList>
            <person name="Guldener U."/>
        </authorList>
    </citation>
    <scope>NUCLEOTIDE SEQUENCE</scope>
</reference>
<dbReference type="Pfam" id="PF02170">
    <property type="entry name" value="PAZ"/>
    <property type="match status" value="1"/>
</dbReference>
<evidence type="ECO:0000259" key="4">
    <source>
        <dbReference type="PROSITE" id="PS50822"/>
    </source>
</evidence>
<dbReference type="InterPro" id="IPR003165">
    <property type="entry name" value="Piwi"/>
</dbReference>
<feature type="domain" description="PAZ" evidence="3">
    <location>
        <begin position="342"/>
        <end position="438"/>
    </location>
</feature>